<evidence type="ECO:0000313" key="1">
    <source>
        <dbReference type="EMBL" id="MFD2936144.1"/>
    </source>
</evidence>
<proteinExistence type="predicted"/>
<name>A0ABW6AL02_9BACT</name>
<gene>
    <name evidence="1" type="ORF">ACFS25_20340</name>
</gene>
<organism evidence="1 2">
    <name type="scientific">Spirosoma flavum</name>
    <dbReference type="NCBI Taxonomy" id="2048557"/>
    <lineage>
        <taxon>Bacteria</taxon>
        <taxon>Pseudomonadati</taxon>
        <taxon>Bacteroidota</taxon>
        <taxon>Cytophagia</taxon>
        <taxon>Cytophagales</taxon>
        <taxon>Cytophagaceae</taxon>
        <taxon>Spirosoma</taxon>
    </lineage>
</organism>
<comment type="caution">
    <text evidence="1">The sequence shown here is derived from an EMBL/GenBank/DDBJ whole genome shotgun (WGS) entry which is preliminary data.</text>
</comment>
<dbReference type="Proteomes" id="UP001597512">
    <property type="component" value="Unassembled WGS sequence"/>
</dbReference>
<evidence type="ECO:0000313" key="2">
    <source>
        <dbReference type="Proteomes" id="UP001597512"/>
    </source>
</evidence>
<dbReference type="EMBL" id="JBHUOM010000022">
    <property type="protein sequence ID" value="MFD2936144.1"/>
    <property type="molecule type" value="Genomic_DNA"/>
</dbReference>
<dbReference type="RefSeq" id="WP_381504687.1">
    <property type="nucleotide sequence ID" value="NZ_JBHUOM010000022.1"/>
</dbReference>
<reference evidence="2" key="1">
    <citation type="journal article" date="2019" name="Int. J. Syst. Evol. Microbiol.">
        <title>The Global Catalogue of Microorganisms (GCM) 10K type strain sequencing project: providing services to taxonomists for standard genome sequencing and annotation.</title>
        <authorList>
            <consortium name="The Broad Institute Genomics Platform"/>
            <consortium name="The Broad Institute Genome Sequencing Center for Infectious Disease"/>
            <person name="Wu L."/>
            <person name="Ma J."/>
        </authorList>
    </citation>
    <scope>NUCLEOTIDE SEQUENCE [LARGE SCALE GENOMIC DNA]</scope>
    <source>
        <strain evidence="2">KCTC 52490</strain>
    </source>
</reference>
<protein>
    <submittedName>
        <fullName evidence="1">Uncharacterized protein</fullName>
    </submittedName>
</protein>
<keyword evidence="2" id="KW-1185">Reference proteome</keyword>
<sequence length="96" mass="10661">MNKKTRDALHEEMPSIIQHINRIIVSNPDLRDSGLKFNGLLLSKHEHNPDVATSKAAFRAFIRPDCDTITCESDTVPGDTITRCSDKGCPKGHHPV</sequence>
<accession>A0ABW6AL02</accession>